<proteinExistence type="predicted"/>
<dbReference type="RefSeq" id="WP_114186166.1">
    <property type="nucleotide sequence ID" value="NZ_BJYU01000015.1"/>
</dbReference>
<keyword evidence="8 16" id="KW-0812">Transmembrane</keyword>
<feature type="domain" description="PLD phosphodiesterase" evidence="17">
    <location>
        <begin position="215"/>
        <end position="242"/>
    </location>
</feature>
<name>A0A512BP28_9HYPH</name>
<comment type="function">
    <text evidence="1">Could be a virulence factor.</text>
</comment>
<dbReference type="InterPro" id="IPR027379">
    <property type="entry name" value="CLS_N"/>
</dbReference>
<dbReference type="GO" id="GO:0032049">
    <property type="term" value="P:cardiolipin biosynthetic process"/>
    <property type="evidence" value="ECO:0007669"/>
    <property type="project" value="UniProtKB-UniRule"/>
</dbReference>
<dbReference type="NCBIfam" id="TIGR04265">
    <property type="entry name" value="bac_cardiolipin"/>
    <property type="match status" value="1"/>
</dbReference>
<feature type="domain" description="PLD phosphodiesterase" evidence="17">
    <location>
        <begin position="406"/>
        <end position="433"/>
    </location>
</feature>
<dbReference type="SMART" id="SM00155">
    <property type="entry name" value="PLDc"/>
    <property type="match status" value="2"/>
</dbReference>
<dbReference type="SUPFAM" id="SSF56024">
    <property type="entry name" value="Phospholipase D/nuclease"/>
    <property type="match status" value="2"/>
</dbReference>
<evidence type="ECO:0000256" key="16">
    <source>
        <dbReference type="SAM" id="Phobius"/>
    </source>
</evidence>
<dbReference type="InterPro" id="IPR025202">
    <property type="entry name" value="PLD-like_dom"/>
</dbReference>
<evidence type="ECO:0000256" key="14">
    <source>
        <dbReference type="ARBA" id="ARBA00023264"/>
    </source>
</evidence>
<evidence type="ECO:0000256" key="1">
    <source>
        <dbReference type="ARBA" id="ARBA00003145"/>
    </source>
</evidence>
<evidence type="ECO:0000256" key="6">
    <source>
        <dbReference type="ARBA" id="ARBA00022525"/>
    </source>
</evidence>
<keyword evidence="10 16" id="KW-1133">Transmembrane helix</keyword>
<evidence type="ECO:0000313" key="18">
    <source>
        <dbReference type="EMBL" id="GEO13703.1"/>
    </source>
</evidence>
<dbReference type="GO" id="GO:0005886">
    <property type="term" value="C:plasma membrane"/>
    <property type="evidence" value="ECO:0007669"/>
    <property type="project" value="UniProtKB-SubCell"/>
</dbReference>
<evidence type="ECO:0000256" key="12">
    <source>
        <dbReference type="ARBA" id="ARBA00023136"/>
    </source>
</evidence>
<evidence type="ECO:0000256" key="11">
    <source>
        <dbReference type="ARBA" id="ARBA00023098"/>
    </source>
</evidence>
<evidence type="ECO:0000256" key="2">
    <source>
        <dbReference type="ARBA" id="ARBA00004613"/>
    </source>
</evidence>
<keyword evidence="7" id="KW-0808">Transferase</keyword>
<keyword evidence="9" id="KW-0677">Repeat</keyword>
<sequence length="493" mass="54989">MTWTVALGWFFAAYALLTGVYILLENRRPQATLAWMLLFLLLPVIGLAIYVLFGRDRKAFSRQRKLARQNLEGTAAPLIEQLLARQDAEIGSLEEQSPVRRRLMSLVRRNSHSALTTRNRVAIQQNASTFYPSLMEDLRQAQRTIYLQFYTWADDAFTRELKAILTERAAHGVEVRLLYDPFGSLFRLTRRYKRELGQGGVKSAPVSALYWLHTVSYRNHRKIAVIDGRVGYTGGMNIAQEHIDGGPTFDHWRDTQVRLEGEAAAVLQVVFLVDWYNATGEDLFAAERFPSLGNEAPAVEAGDAGAVDGHVPVQILTSGPDSEWRAIRQLYFAMITSAQHHVRLQTPFFILDATIAEALGAAALAGVAVDVMVSDRGEGLNQTPYWAANTYLAEVAAAGAQVHMYGKGYLHAKTLSIDGEVCSIGSANLDIRSFSINYELNGVIYDARLAQELEAAFERDLTNCYPFDAAGYRRSPLLKRLRDSTARLLSPLL</sequence>
<dbReference type="PANTHER" id="PTHR21248:SF22">
    <property type="entry name" value="PHOSPHOLIPASE D"/>
    <property type="match status" value="1"/>
</dbReference>
<evidence type="ECO:0000256" key="4">
    <source>
        <dbReference type="ARBA" id="ARBA00022475"/>
    </source>
</evidence>
<evidence type="ECO:0000256" key="10">
    <source>
        <dbReference type="ARBA" id="ARBA00022989"/>
    </source>
</evidence>
<evidence type="ECO:0000256" key="15">
    <source>
        <dbReference type="NCBIfam" id="TIGR04265"/>
    </source>
</evidence>
<dbReference type="EMBL" id="BJYU01000015">
    <property type="protein sequence ID" value="GEO13703.1"/>
    <property type="molecule type" value="Genomic_DNA"/>
</dbReference>
<evidence type="ECO:0000256" key="9">
    <source>
        <dbReference type="ARBA" id="ARBA00022737"/>
    </source>
</evidence>
<organism evidence="18 19">
    <name type="scientific">Microvirga aerophila</name>
    <dbReference type="NCBI Taxonomy" id="670291"/>
    <lineage>
        <taxon>Bacteria</taxon>
        <taxon>Pseudomonadati</taxon>
        <taxon>Pseudomonadota</taxon>
        <taxon>Alphaproteobacteria</taxon>
        <taxon>Hyphomicrobiales</taxon>
        <taxon>Methylobacteriaceae</taxon>
        <taxon>Microvirga</taxon>
    </lineage>
</organism>
<comment type="subcellular location">
    <subcellularLocation>
        <location evidence="3">Cell membrane</location>
        <topology evidence="3">Multi-pass membrane protein</topology>
    </subcellularLocation>
    <subcellularLocation>
        <location evidence="2">Secreted</location>
    </subcellularLocation>
</comment>
<gene>
    <name evidence="18" type="primary">cls</name>
    <name evidence="18" type="ORF">MAE02_13990</name>
</gene>
<evidence type="ECO:0000256" key="5">
    <source>
        <dbReference type="ARBA" id="ARBA00022516"/>
    </source>
</evidence>
<keyword evidence="14" id="KW-1208">Phospholipid metabolism</keyword>
<comment type="caution">
    <text evidence="18">The sequence shown here is derived from an EMBL/GenBank/DDBJ whole genome shotgun (WGS) entry which is preliminary data.</text>
</comment>
<feature type="transmembrane region" description="Helical" evidence="16">
    <location>
        <begin position="31"/>
        <end position="53"/>
    </location>
</feature>
<dbReference type="InterPro" id="IPR001736">
    <property type="entry name" value="PLipase_D/transphosphatidylase"/>
</dbReference>
<dbReference type="Pfam" id="PF13091">
    <property type="entry name" value="PLDc_2"/>
    <property type="match status" value="2"/>
</dbReference>
<dbReference type="CDD" id="cd09110">
    <property type="entry name" value="PLDc_CLS_1"/>
    <property type="match status" value="1"/>
</dbReference>
<dbReference type="InterPro" id="IPR022924">
    <property type="entry name" value="Cardiolipin_synthase"/>
</dbReference>
<dbReference type="GO" id="GO:0008808">
    <property type="term" value="F:cardiolipin synthase activity"/>
    <property type="evidence" value="ECO:0007669"/>
    <property type="project" value="UniProtKB-UniRule"/>
</dbReference>
<dbReference type="AlphaFoldDB" id="A0A512BP28"/>
<evidence type="ECO:0000256" key="13">
    <source>
        <dbReference type="ARBA" id="ARBA00023209"/>
    </source>
</evidence>
<dbReference type="PANTHER" id="PTHR21248">
    <property type="entry name" value="CARDIOLIPIN SYNTHASE"/>
    <property type="match status" value="1"/>
</dbReference>
<evidence type="ECO:0000259" key="17">
    <source>
        <dbReference type="PROSITE" id="PS50035"/>
    </source>
</evidence>
<dbReference type="OrthoDB" id="9762009at2"/>
<dbReference type="Pfam" id="PF13396">
    <property type="entry name" value="PLDc_N"/>
    <property type="match status" value="1"/>
</dbReference>
<dbReference type="PROSITE" id="PS50035">
    <property type="entry name" value="PLD"/>
    <property type="match status" value="2"/>
</dbReference>
<dbReference type="CDD" id="cd09112">
    <property type="entry name" value="PLDc_CLS_2"/>
    <property type="match status" value="1"/>
</dbReference>
<keyword evidence="13" id="KW-0594">Phospholipid biosynthesis</keyword>
<protein>
    <recommendedName>
        <fullName evidence="15">Cardiolipin synthase</fullName>
        <ecNumber evidence="15">2.7.8.-</ecNumber>
    </recommendedName>
</protein>
<reference evidence="18 19" key="1">
    <citation type="submission" date="2019-07" db="EMBL/GenBank/DDBJ databases">
        <title>Whole genome shotgun sequence of Microvirga aerophila NBRC 106136.</title>
        <authorList>
            <person name="Hosoyama A."/>
            <person name="Uohara A."/>
            <person name="Ohji S."/>
            <person name="Ichikawa N."/>
        </authorList>
    </citation>
    <scope>NUCLEOTIDE SEQUENCE [LARGE SCALE GENOMIC DNA]</scope>
    <source>
        <strain evidence="18 19">NBRC 106136</strain>
    </source>
</reference>
<evidence type="ECO:0000256" key="3">
    <source>
        <dbReference type="ARBA" id="ARBA00004651"/>
    </source>
</evidence>
<keyword evidence="12 16" id="KW-0472">Membrane</keyword>
<evidence type="ECO:0000313" key="19">
    <source>
        <dbReference type="Proteomes" id="UP000321085"/>
    </source>
</evidence>
<keyword evidence="4" id="KW-1003">Cell membrane</keyword>
<dbReference type="EC" id="2.7.8.-" evidence="15"/>
<dbReference type="Gene3D" id="3.30.870.10">
    <property type="entry name" value="Endonuclease Chain A"/>
    <property type="match status" value="2"/>
</dbReference>
<evidence type="ECO:0000256" key="8">
    <source>
        <dbReference type="ARBA" id="ARBA00022692"/>
    </source>
</evidence>
<keyword evidence="11" id="KW-0443">Lipid metabolism</keyword>
<keyword evidence="19" id="KW-1185">Reference proteome</keyword>
<dbReference type="Proteomes" id="UP000321085">
    <property type="component" value="Unassembled WGS sequence"/>
</dbReference>
<keyword evidence="6" id="KW-0964">Secreted</keyword>
<feature type="transmembrane region" description="Helical" evidence="16">
    <location>
        <begin position="6"/>
        <end position="24"/>
    </location>
</feature>
<accession>A0A512BP28</accession>
<evidence type="ECO:0000256" key="7">
    <source>
        <dbReference type="ARBA" id="ARBA00022679"/>
    </source>
</evidence>
<keyword evidence="5" id="KW-0444">Lipid biosynthesis</keyword>
<dbReference type="GO" id="GO:0005576">
    <property type="term" value="C:extracellular region"/>
    <property type="evidence" value="ECO:0007669"/>
    <property type="project" value="UniProtKB-SubCell"/>
</dbReference>